<keyword evidence="2" id="KW-0732">Signal</keyword>
<dbReference type="Pfam" id="PF19516">
    <property type="entry name" value="DUF6049"/>
    <property type="match status" value="1"/>
</dbReference>
<keyword evidence="1" id="KW-0812">Transmembrane</keyword>
<dbReference type="InterPro" id="IPR046112">
    <property type="entry name" value="DUF6049"/>
</dbReference>
<feature type="transmembrane region" description="Helical" evidence="1">
    <location>
        <begin position="694"/>
        <end position="715"/>
    </location>
</feature>
<keyword evidence="1" id="KW-1133">Transmembrane helix</keyword>
<accession>A0ABW5XF71</accession>
<evidence type="ECO:0000256" key="2">
    <source>
        <dbReference type="SAM" id="SignalP"/>
    </source>
</evidence>
<evidence type="ECO:0000256" key="1">
    <source>
        <dbReference type="SAM" id="Phobius"/>
    </source>
</evidence>
<keyword evidence="4" id="KW-1185">Reference proteome</keyword>
<keyword evidence="1" id="KW-0472">Membrane</keyword>
<name>A0ABW5XF71_9MICO</name>
<feature type="signal peptide" evidence="2">
    <location>
        <begin position="1"/>
        <end position="17"/>
    </location>
</feature>
<gene>
    <name evidence="3" type="ORF">ACFSYH_08615</name>
</gene>
<reference evidence="4" key="1">
    <citation type="journal article" date="2019" name="Int. J. Syst. Evol. Microbiol.">
        <title>The Global Catalogue of Microorganisms (GCM) 10K type strain sequencing project: providing services to taxonomists for standard genome sequencing and annotation.</title>
        <authorList>
            <consortium name="The Broad Institute Genomics Platform"/>
            <consortium name="The Broad Institute Genome Sequencing Center for Infectious Disease"/>
            <person name="Wu L."/>
            <person name="Ma J."/>
        </authorList>
    </citation>
    <scope>NUCLEOTIDE SEQUENCE [LARGE SCALE GENOMIC DNA]</scope>
    <source>
        <strain evidence="4">KCTC 33576</strain>
    </source>
</reference>
<dbReference type="Proteomes" id="UP001597391">
    <property type="component" value="Unassembled WGS sequence"/>
</dbReference>
<comment type="caution">
    <text evidence="3">The sequence shown here is derived from an EMBL/GenBank/DDBJ whole genome shotgun (WGS) entry which is preliminary data.</text>
</comment>
<evidence type="ECO:0000313" key="3">
    <source>
        <dbReference type="EMBL" id="MFD2840630.1"/>
    </source>
</evidence>
<dbReference type="RefSeq" id="WP_377466505.1">
    <property type="nucleotide sequence ID" value="NZ_JBHUOP010000003.1"/>
</dbReference>
<sequence length="744" mass="79794">MHSFVAVVLFACAVLMAAPATPAHSLPDEPSPSSVTPASSSQILQSYSYSSGMPLASTVGRSVEQPGSKRSMMELSELSPTLVEQDDELRASLRVTNTTSQPISNATVHFNMTRVRFMTRSGLDVWDAQELEDAGGTRLMSETLDEVLEPGSTASFQFKVDARQFGLLTGLEGWGPRGITFELVGDVEGQTQRIDAFYTYVLWYPAADAVEQNLSVATVAAITGVTSDPLNPDANAGQVLAQTGSDERLPRVLKAVENSEHVGLAVDAATIQSIQDAATVTTEDDSTSEEAAAETVESTQASFEQGVASRWVDAFLEVAPKHELLSLPTFDASFAPYLATAADVPTPRTRAYGALGDLSFTSPIAWPVASDFSTSVLNRAASSGYPITVAQSQVLPDSEALPYTRSGTFKTEEDSETTVFDADERITELLLNPGTENPIQARQRLIAELAVLSKERPNEQRNVVIALDRSWSPDPAVAQAQLTAISGLPWIRTAGLSELAGQEQPVDAERVTVTSPQSPALFAQGEFAQLRDNQRALVRFATVTEDPSLITEPHWRAVSRLTSQAWYSNTSEHATAVAAFNESVSGLMNSINIVPSSDINMISTGAEIPLTVQNNLDQDVSFSVQLSPSDSRLQAPTTLPVQITASSTQSIRIPVTAVGSGNVEVKVQILDESGKYVATSGVFRVRVRADWENVGTGVVLGLLALLLAGGIWRTVRRGHSERRVSALDSKEALALVEAEAEERK</sequence>
<protein>
    <submittedName>
        <fullName evidence="3">DUF6049 family protein</fullName>
    </submittedName>
</protein>
<proteinExistence type="predicted"/>
<organism evidence="3 4">
    <name type="scientific">Populibacterium corticicola</name>
    <dbReference type="NCBI Taxonomy" id="1812826"/>
    <lineage>
        <taxon>Bacteria</taxon>
        <taxon>Bacillati</taxon>
        <taxon>Actinomycetota</taxon>
        <taxon>Actinomycetes</taxon>
        <taxon>Micrococcales</taxon>
        <taxon>Jonesiaceae</taxon>
        <taxon>Populibacterium</taxon>
    </lineage>
</organism>
<dbReference type="EMBL" id="JBHUOP010000003">
    <property type="protein sequence ID" value="MFD2840630.1"/>
    <property type="molecule type" value="Genomic_DNA"/>
</dbReference>
<evidence type="ECO:0000313" key="4">
    <source>
        <dbReference type="Proteomes" id="UP001597391"/>
    </source>
</evidence>
<feature type="chain" id="PRO_5045576727" evidence="2">
    <location>
        <begin position="18"/>
        <end position="744"/>
    </location>
</feature>